<name>A0AB39N7Q2_9ACTN</name>
<protein>
    <submittedName>
        <fullName evidence="1">Nucleotide disphospho-sugar-binding domain-containing protein</fullName>
    </submittedName>
</protein>
<dbReference type="RefSeq" id="WP_369273976.1">
    <property type="nucleotide sequence ID" value="NZ_CP163432.1"/>
</dbReference>
<proteinExistence type="predicted"/>
<sequence length="52" mass="5826">MDDIRKMVTRVLGEPSFQRASEALRQDILASPSPAEVVPVLERLVAEYRATI</sequence>
<dbReference type="Gene3D" id="3.40.50.2000">
    <property type="entry name" value="Glycogen Phosphorylase B"/>
    <property type="match status" value="2"/>
</dbReference>
<organism evidence="1">
    <name type="scientific">Streptomyces sp. R11</name>
    <dbReference type="NCBI Taxonomy" id="3238625"/>
    <lineage>
        <taxon>Bacteria</taxon>
        <taxon>Bacillati</taxon>
        <taxon>Actinomycetota</taxon>
        <taxon>Actinomycetes</taxon>
        <taxon>Kitasatosporales</taxon>
        <taxon>Streptomycetaceae</taxon>
        <taxon>Streptomyces</taxon>
    </lineage>
</organism>
<evidence type="ECO:0000313" key="1">
    <source>
        <dbReference type="EMBL" id="XDQ13987.1"/>
    </source>
</evidence>
<accession>A0AB39N7Q2</accession>
<gene>
    <name evidence="1" type="ORF">AB5J55_32260</name>
</gene>
<dbReference type="EMBL" id="CP163432">
    <property type="protein sequence ID" value="XDQ13987.1"/>
    <property type="molecule type" value="Genomic_DNA"/>
</dbReference>
<reference evidence="1" key="1">
    <citation type="submission" date="2024-07" db="EMBL/GenBank/DDBJ databases">
        <authorList>
            <person name="Yu S.T."/>
        </authorList>
    </citation>
    <scope>NUCLEOTIDE SEQUENCE</scope>
    <source>
        <strain evidence="1">R11</strain>
    </source>
</reference>
<dbReference type="AlphaFoldDB" id="A0AB39N7Q2"/>